<sequence length="93" mass="10112">MRYETSLIRIARRPQAQAQGLKPQASRARESTTSTVIESKAVNSMCALAQIKGIHLLPSAFIGKYRPTIDRIDKLSECSGSASNLASIRPLSP</sequence>
<protein>
    <submittedName>
        <fullName evidence="1">BZ3500_MvSof-1268-A1-R1_Chr1-1g01175 protein</fullName>
    </submittedName>
</protein>
<name>A0A2X0KNM0_9BASI</name>
<evidence type="ECO:0000313" key="1">
    <source>
        <dbReference type="EMBL" id="SCZ89432.1"/>
    </source>
</evidence>
<accession>A0A2X0KNM0</accession>
<gene>
    <name evidence="1" type="ORF">BZ3500_MVSOF-1268-A1-R1_CHR1-1G01175</name>
</gene>
<evidence type="ECO:0000313" key="2">
    <source>
        <dbReference type="Proteomes" id="UP000249723"/>
    </source>
</evidence>
<proteinExistence type="predicted"/>
<organism evidence="1 2">
    <name type="scientific">Microbotryum saponariae</name>
    <dbReference type="NCBI Taxonomy" id="289078"/>
    <lineage>
        <taxon>Eukaryota</taxon>
        <taxon>Fungi</taxon>
        <taxon>Dikarya</taxon>
        <taxon>Basidiomycota</taxon>
        <taxon>Pucciniomycotina</taxon>
        <taxon>Microbotryomycetes</taxon>
        <taxon>Microbotryales</taxon>
        <taxon>Microbotryaceae</taxon>
        <taxon>Microbotryum</taxon>
    </lineage>
</organism>
<reference evidence="2" key="1">
    <citation type="submission" date="2016-10" db="EMBL/GenBank/DDBJ databases">
        <authorList>
            <person name="Jeantristanb JTB J.-T."/>
            <person name="Ricardo R."/>
        </authorList>
    </citation>
    <scope>NUCLEOTIDE SEQUENCE [LARGE SCALE GENOMIC DNA]</scope>
</reference>
<dbReference type="AlphaFoldDB" id="A0A2X0KNM0"/>
<dbReference type="EMBL" id="FMWP01000013">
    <property type="protein sequence ID" value="SCZ89432.1"/>
    <property type="molecule type" value="Genomic_DNA"/>
</dbReference>
<keyword evidence="2" id="KW-1185">Reference proteome</keyword>
<dbReference type="Proteomes" id="UP000249723">
    <property type="component" value="Unassembled WGS sequence"/>
</dbReference>